<name>K0T2W1_THAOC</name>
<accession>K0T2W1</accession>
<organism evidence="5 6">
    <name type="scientific">Thalassiosira oceanica</name>
    <name type="common">Marine diatom</name>
    <dbReference type="NCBI Taxonomy" id="159749"/>
    <lineage>
        <taxon>Eukaryota</taxon>
        <taxon>Sar</taxon>
        <taxon>Stramenopiles</taxon>
        <taxon>Ochrophyta</taxon>
        <taxon>Bacillariophyta</taxon>
        <taxon>Coscinodiscophyceae</taxon>
        <taxon>Thalassiosirophycidae</taxon>
        <taxon>Thalassiosirales</taxon>
        <taxon>Thalassiosiraceae</taxon>
        <taxon>Thalassiosira</taxon>
    </lineage>
</organism>
<reference evidence="5 6" key="1">
    <citation type="journal article" date="2012" name="Genome Biol.">
        <title>Genome and low-iron response of an oceanic diatom adapted to chronic iron limitation.</title>
        <authorList>
            <person name="Lommer M."/>
            <person name="Specht M."/>
            <person name="Roy A.S."/>
            <person name="Kraemer L."/>
            <person name="Andreson R."/>
            <person name="Gutowska M.A."/>
            <person name="Wolf J."/>
            <person name="Bergner S.V."/>
            <person name="Schilhabel M.B."/>
            <person name="Klostermeier U.C."/>
            <person name="Beiko R.G."/>
            <person name="Rosenstiel P."/>
            <person name="Hippler M."/>
            <person name="Laroche J."/>
        </authorList>
    </citation>
    <scope>NUCLEOTIDE SEQUENCE [LARGE SCALE GENOMIC DNA]</scope>
    <source>
        <strain evidence="5 6">CCMP1005</strain>
    </source>
</reference>
<evidence type="ECO:0000256" key="2">
    <source>
        <dbReference type="PROSITE-ProRule" id="PRU00175"/>
    </source>
</evidence>
<dbReference type="EMBL" id="AGNL01004962">
    <property type="protein sequence ID" value="EJK73003.1"/>
    <property type="molecule type" value="Genomic_DNA"/>
</dbReference>
<keyword evidence="2" id="KW-0479">Metal-binding</keyword>
<evidence type="ECO:0000256" key="1">
    <source>
        <dbReference type="ARBA" id="ARBA00038101"/>
    </source>
</evidence>
<dbReference type="AlphaFoldDB" id="K0T2W1"/>
<comment type="similarity">
    <text evidence="1">Belongs to the sel-1 family.</text>
</comment>
<dbReference type="Gene3D" id="1.25.40.10">
    <property type="entry name" value="Tetratricopeptide repeat domain"/>
    <property type="match status" value="1"/>
</dbReference>
<dbReference type="PANTHER" id="PTHR11102">
    <property type="entry name" value="SEL-1-LIKE PROTEIN"/>
    <property type="match status" value="1"/>
</dbReference>
<evidence type="ECO:0000313" key="6">
    <source>
        <dbReference type="Proteomes" id="UP000266841"/>
    </source>
</evidence>
<keyword evidence="2" id="KW-0862">Zinc</keyword>
<dbReference type="GO" id="GO:0008270">
    <property type="term" value="F:zinc ion binding"/>
    <property type="evidence" value="ECO:0007669"/>
    <property type="project" value="UniProtKB-KW"/>
</dbReference>
<proteinExistence type="inferred from homology"/>
<sequence length="272" mass="29353">EQGPSSASMSDAAGAVARAGGSAESAAPAARDPAGQRLMTSGHERTEGDLCSICLLLIEWPVEGHSMIHACCMKRICKGCASAAAKRGIYSSCPFCRTPHPRDDESNLARIQKRVNKGDAEAICFLGGAYYGGELGLVKNVPRAIELWTEAAELGSLGAHYQLGVAYYTGVVVEEDRPIGINHWQQAAMKGHVKSRYNLGIIECENGNCELAVQHYMISAKMGDQRSLNAIKDMFKDGDATKAQYTEALLGYRDAVEEMKSPQREEAKRLGV</sequence>
<gene>
    <name evidence="5" type="ORF">THAOC_05403</name>
</gene>
<feature type="non-terminal residue" evidence="5">
    <location>
        <position position="1"/>
    </location>
</feature>
<dbReference type="InterPro" id="IPR001841">
    <property type="entry name" value="Znf_RING"/>
</dbReference>
<dbReference type="InterPro" id="IPR011990">
    <property type="entry name" value="TPR-like_helical_dom_sf"/>
</dbReference>
<evidence type="ECO:0000259" key="4">
    <source>
        <dbReference type="PROSITE" id="PS50089"/>
    </source>
</evidence>
<comment type="caution">
    <text evidence="5">The sequence shown here is derived from an EMBL/GenBank/DDBJ whole genome shotgun (WGS) entry which is preliminary data.</text>
</comment>
<evidence type="ECO:0000256" key="3">
    <source>
        <dbReference type="SAM" id="MobiDB-lite"/>
    </source>
</evidence>
<keyword evidence="6" id="KW-1185">Reference proteome</keyword>
<evidence type="ECO:0000313" key="5">
    <source>
        <dbReference type="EMBL" id="EJK73003.1"/>
    </source>
</evidence>
<dbReference type="SUPFAM" id="SSF57850">
    <property type="entry name" value="RING/U-box"/>
    <property type="match status" value="1"/>
</dbReference>
<protein>
    <recommendedName>
        <fullName evidence="4">RING-type domain-containing protein</fullName>
    </recommendedName>
</protein>
<dbReference type="SMART" id="SM00671">
    <property type="entry name" value="SEL1"/>
    <property type="match status" value="3"/>
</dbReference>
<dbReference type="PANTHER" id="PTHR11102:SF160">
    <property type="entry name" value="ERAD-ASSOCIATED E3 UBIQUITIN-PROTEIN LIGASE COMPONENT HRD3"/>
    <property type="match status" value="1"/>
</dbReference>
<dbReference type="SUPFAM" id="SSF81901">
    <property type="entry name" value="HCP-like"/>
    <property type="match status" value="1"/>
</dbReference>
<feature type="region of interest" description="Disordered" evidence="3">
    <location>
        <begin position="1"/>
        <end position="34"/>
    </location>
</feature>
<dbReference type="PROSITE" id="PS50089">
    <property type="entry name" value="ZF_RING_2"/>
    <property type="match status" value="1"/>
</dbReference>
<dbReference type="InterPro" id="IPR050767">
    <property type="entry name" value="Sel1_AlgK"/>
</dbReference>
<feature type="domain" description="RING-type" evidence="4">
    <location>
        <begin position="51"/>
        <end position="97"/>
    </location>
</feature>
<keyword evidence="2" id="KW-0863">Zinc-finger</keyword>
<dbReference type="InterPro" id="IPR006597">
    <property type="entry name" value="Sel1-like"/>
</dbReference>
<dbReference type="Pfam" id="PF08238">
    <property type="entry name" value="Sel1"/>
    <property type="match status" value="2"/>
</dbReference>
<dbReference type="Proteomes" id="UP000266841">
    <property type="component" value="Unassembled WGS sequence"/>
</dbReference>